<feature type="transmembrane region" description="Helical" evidence="1">
    <location>
        <begin position="6"/>
        <end position="26"/>
    </location>
</feature>
<name>A0ABP9VL39_9BACT</name>
<keyword evidence="3" id="KW-1185">Reference proteome</keyword>
<feature type="transmembrane region" description="Helical" evidence="1">
    <location>
        <begin position="38"/>
        <end position="56"/>
    </location>
</feature>
<dbReference type="EMBL" id="BAABRO010000001">
    <property type="protein sequence ID" value="GAA5505386.1"/>
    <property type="molecule type" value="Genomic_DNA"/>
</dbReference>
<dbReference type="Proteomes" id="UP001416858">
    <property type="component" value="Unassembled WGS sequence"/>
</dbReference>
<proteinExistence type="predicted"/>
<feature type="transmembrane region" description="Helical" evidence="1">
    <location>
        <begin position="76"/>
        <end position="97"/>
    </location>
</feature>
<keyword evidence="1" id="KW-0812">Transmembrane</keyword>
<evidence type="ECO:0000313" key="3">
    <source>
        <dbReference type="Proteomes" id="UP001416858"/>
    </source>
</evidence>
<keyword evidence="1" id="KW-1133">Transmembrane helix</keyword>
<evidence type="ECO:0000313" key="2">
    <source>
        <dbReference type="EMBL" id="GAA5505386.1"/>
    </source>
</evidence>
<keyword evidence="1" id="KW-0472">Membrane</keyword>
<protein>
    <recommendedName>
        <fullName evidence="4">Transmembrane protein</fullName>
    </recommendedName>
</protein>
<dbReference type="RefSeq" id="WP_345682422.1">
    <property type="nucleotide sequence ID" value="NZ_BAABRO010000001.1"/>
</dbReference>
<evidence type="ECO:0008006" key="4">
    <source>
        <dbReference type="Google" id="ProtNLM"/>
    </source>
</evidence>
<gene>
    <name evidence="2" type="ORF">Rcae01_00831</name>
</gene>
<organism evidence="2 3">
    <name type="scientific">Novipirellula caenicola</name>
    <dbReference type="NCBI Taxonomy" id="1536901"/>
    <lineage>
        <taxon>Bacteria</taxon>
        <taxon>Pseudomonadati</taxon>
        <taxon>Planctomycetota</taxon>
        <taxon>Planctomycetia</taxon>
        <taxon>Pirellulales</taxon>
        <taxon>Pirellulaceae</taxon>
        <taxon>Novipirellula</taxon>
    </lineage>
</organism>
<sequence length="101" mass="10764">MRLIDLTFLSKTLSMVVATGFVLLVFTMTGSGESAFRALLVVLLPLMCIWFSDAMGRLTGLSMGLGRPVITESTPGVFVAIGGWILLVAGLGVWLMGRVQS</sequence>
<comment type="caution">
    <text evidence="2">The sequence shown here is derived from an EMBL/GenBank/DDBJ whole genome shotgun (WGS) entry which is preliminary data.</text>
</comment>
<accession>A0ABP9VL39</accession>
<reference evidence="2 3" key="1">
    <citation type="submission" date="2024-02" db="EMBL/GenBank/DDBJ databases">
        <title>Rhodopirellula caenicola NBRC 110016.</title>
        <authorList>
            <person name="Ichikawa N."/>
            <person name="Katano-Makiyama Y."/>
            <person name="Hidaka K."/>
        </authorList>
    </citation>
    <scope>NUCLEOTIDE SEQUENCE [LARGE SCALE GENOMIC DNA]</scope>
    <source>
        <strain evidence="2 3">NBRC 110016</strain>
    </source>
</reference>
<evidence type="ECO:0000256" key="1">
    <source>
        <dbReference type="SAM" id="Phobius"/>
    </source>
</evidence>